<proteinExistence type="predicted"/>
<dbReference type="GO" id="GO:0016887">
    <property type="term" value="F:ATP hydrolysis activity"/>
    <property type="evidence" value="ECO:0007669"/>
    <property type="project" value="InterPro"/>
</dbReference>
<evidence type="ECO:0000256" key="7">
    <source>
        <dbReference type="ARBA" id="ARBA00023136"/>
    </source>
</evidence>
<dbReference type="GO" id="GO:0140359">
    <property type="term" value="F:ABC-type transporter activity"/>
    <property type="evidence" value="ECO:0007669"/>
    <property type="project" value="InterPro"/>
</dbReference>
<keyword evidence="4" id="KW-0547">Nucleotide-binding</keyword>
<keyword evidence="5" id="KW-0067">ATP-binding</keyword>
<dbReference type="Pfam" id="PF00005">
    <property type="entry name" value="ABC_tran"/>
    <property type="match status" value="1"/>
</dbReference>
<dbReference type="SMART" id="SM00382">
    <property type="entry name" value="AAA"/>
    <property type="match status" value="1"/>
</dbReference>
<dbReference type="PANTHER" id="PTHR48041">
    <property type="entry name" value="ABC TRANSPORTER G FAMILY MEMBER 28"/>
    <property type="match status" value="1"/>
</dbReference>
<evidence type="ECO:0000256" key="2">
    <source>
        <dbReference type="ARBA" id="ARBA00022448"/>
    </source>
</evidence>
<keyword evidence="3 9" id="KW-0812">Transmembrane</keyword>
<dbReference type="InterPro" id="IPR017871">
    <property type="entry name" value="ABC_transporter-like_CS"/>
</dbReference>
<dbReference type="Proteomes" id="UP001187192">
    <property type="component" value="Unassembled WGS sequence"/>
</dbReference>
<evidence type="ECO:0000256" key="4">
    <source>
        <dbReference type="ARBA" id="ARBA00022741"/>
    </source>
</evidence>
<keyword evidence="2" id="KW-0813">Transport</keyword>
<protein>
    <recommendedName>
        <fullName evidence="10">ABC transporter domain-containing protein</fullName>
    </recommendedName>
</protein>
<dbReference type="FunFam" id="3.40.50.300:FF:000530">
    <property type="entry name" value="ABC transporter G family member 6"/>
    <property type="match status" value="1"/>
</dbReference>
<keyword evidence="12" id="KW-1185">Reference proteome</keyword>
<feature type="domain" description="ABC transporter" evidence="10">
    <location>
        <begin position="40"/>
        <end position="297"/>
    </location>
</feature>
<dbReference type="GO" id="GO:0005524">
    <property type="term" value="F:ATP binding"/>
    <property type="evidence" value="ECO:0007669"/>
    <property type="project" value="UniProtKB-KW"/>
</dbReference>
<dbReference type="PROSITE" id="PS50893">
    <property type="entry name" value="ABC_TRANSPORTER_2"/>
    <property type="match status" value="1"/>
</dbReference>
<dbReference type="InterPro" id="IPR003439">
    <property type="entry name" value="ABC_transporter-like_ATP-bd"/>
</dbReference>
<evidence type="ECO:0000256" key="5">
    <source>
        <dbReference type="ARBA" id="ARBA00022840"/>
    </source>
</evidence>
<evidence type="ECO:0000256" key="3">
    <source>
        <dbReference type="ARBA" id="ARBA00022692"/>
    </source>
</evidence>
<feature type="transmembrane region" description="Helical" evidence="9">
    <location>
        <begin position="653"/>
        <end position="676"/>
    </location>
</feature>
<feature type="transmembrane region" description="Helical" evidence="9">
    <location>
        <begin position="429"/>
        <end position="450"/>
    </location>
</feature>
<comment type="subcellular location">
    <subcellularLocation>
        <location evidence="1">Membrane</location>
        <topology evidence="1">Multi-pass membrane protein</topology>
    </subcellularLocation>
</comment>
<evidence type="ECO:0000259" key="10">
    <source>
        <dbReference type="PROSITE" id="PS50893"/>
    </source>
</evidence>
<evidence type="ECO:0000313" key="11">
    <source>
        <dbReference type="EMBL" id="GMN57335.1"/>
    </source>
</evidence>
<feature type="transmembrane region" description="Helical" evidence="9">
    <location>
        <begin position="508"/>
        <end position="527"/>
    </location>
</feature>
<evidence type="ECO:0000256" key="6">
    <source>
        <dbReference type="ARBA" id="ARBA00022989"/>
    </source>
</evidence>
<dbReference type="PANTHER" id="PTHR48041:SF11">
    <property type="entry name" value="ABC TRANSPORTER G FAMILY MEMBER 16"/>
    <property type="match status" value="1"/>
</dbReference>
<dbReference type="InterPro" id="IPR003593">
    <property type="entry name" value="AAA+_ATPase"/>
</dbReference>
<evidence type="ECO:0000256" key="9">
    <source>
        <dbReference type="SAM" id="Phobius"/>
    </source>
</evidence>
<name>A0AA88IY29_FICCA</name>
<dbReference type="SUPFAM" id="SSF52540">
    <property type="entry name" value="P-loop containing nucleoside triphosphate hydrolases"/>
    <property type="match status" value="1"/>
</dbReference>
<dbReference type="InterPro" id="IPR027417">
    <property type="entry name" value="P-loop_NTPase"/>
</dbReference>
<organism evidence="11 12">
    <name type="scientific">Ficus carica</name>
    <name type="common">Common fig</name>
    <dbReference type="NCBI Taxonomy" id="3494"/>
    <lineage>
        <taxon>Eukaryota</taxon>
        <taxon>Viridiplantae</taxon>
        <taxon>Streptophyta</taxon>
        <taxon>Embryophyta</taxon>
        <taxon>Tracheophyta</taxon>
        <taxon>Spermatophyta</taxon>
        <taxon>Magnoliopsida</taxon>
        <taxon>eudicotyledons</taxon>
        <taxon>Gunneridae</taxon>
        <taxon>Pentapetalae</taxon>
        <taxon>rosids</taxon>
        <taxon>fabids</taxon>
        <taxon>Rosales</taxon>
        <taxon>Moraceae</taxon>
        <taxon>Ficeae</taxon>
        <taxon>Ficus</taxon>
    </lineage>
</organism>
<evidence type="ECO:0000256" key="8">
    <source>
        <dbReference type="SAM" id="MobiDB-lite"/>
    </source>
</evidence>
<comment type="caution">
    <text evidence="11">The sequence shown here is derived from an EMBL/GenBank/DDBJ whole genome shotgun (WGS) entry which is preliminary data.</text>
</comment>
<evidence type="ECO:0000256" key="1">
    <source>
        <dbReference type="ARBA" id="ARBA00004141"/>
    </source>
</evidence>
<feature type="region of interest" description="Disordered" evidence="8">
    <location>
        <begin position="1"/>
        <end position="32"/>
    </location>
</feature>
<dbReference type="GO" id="GO:0016020">
    <property type="term" value="C:membrane"/>
    <property type="evidence" value="ECO:0007669"/>
    <property type="project" value="UniProtKB-SubCell"/>
</dbReference>
<dbReference type="InterPro" id="IPR013525">
    <property type="entry name" value="ABC2_TM"/>
</dbReference>
<dbReference type="InterPro" id="IPR050352">
    <property type="entry name" value="ABCG_transporters"/>
</dbReference>
<dbReference type="Gramene" id="FCD_00011551-RA">
    <property type="protein sequence ID" value="FCD_00011551-RA:cds"/>
    <property type="gene ID" value="FCD_00011551"/>
</dbReference>
<keyword evidence="7 9" id="KW-0472">Membrane</keyword>
<dbReference type="Gene3D" id="3.40.50.300">
    <property type="entry name" value="P-loop containing nucleotide triphosphate hydrolases"/>
    <property type="match status" value="1"/>
</dbReference>
<accession>A0AA88IY29</accession>
<dbReference type="CDD" id="cd03213">
    <property type="entry name" value="ABCG_EPDR"/>
    <property type="match status" value="1"/>
</dbReference>
<sequence>MKDIQEQEITGAGAGDISAHQGLKIDDSSSQEPRPLSFVLRFTSLTYSVKVGRKLTFSSMMARRTEPETKTILDNISGEAPDGEILAMLGASGSGKSTLIDALADRIEKESLKGTVSLNGEVLESRLSKAITAYVMQDDLLFPMLTVEETLAFAAEFRLPRTLGEAKKKARVQALIDQLGLRDAAKTIIGDEGRRGVSGGERRRVSIGIDIIHDPILLFLDEPTSGLDSTSAFMVVNVLKKIAQSGSVVVMSVHQPSYRIIGLLDKLIFLSKGRMVYRGPPSSLPLFCSEFGRPIPENANPIEFALDLISELDGSAEGITSMVELNKTWKSPERTDAKSDAILSLEEALNLGISNGKLVSTNNISSIKTFANPFWTEIRVLSKRSMTNSRRTPEIFAARLITTMTTGFLLATIYWQLDDSPKGINERLGFFAFAISTTYFSSCQYLPVFLQERFIFMRETAYNAYRRSSYVLSHAFVVLLPLFILSVAFSITTFWAVGLVGGISGFTFYFSIIYASFWAGNSFAVFISGLVPHVLLGYTAVIAVSAYFLLLSGFFINRNRIPPYWIWLHYTSLIKYPYEALMRNEFDDPTRCFRWGSEMFDDTPFRNATGDLKTMMLGNLSATIGTNVTSTTCLTNGVDVLRMQGISTELNKWIYLVVIVGWGFLYRFLFYLSLLLGSKNKRK</sequence>
<evidence type="ECO:0000313" key="12">
    <source>
        <dbReference type="Proteomes" id="UP001187192"/>
    </source>
</evidence>
<dbReference type="PROSITE" id="PS00211">
    <property type="entry name" value="ABC_TRANSPORTER_1"/>
    <property type="match status" value="1"/>
</dbReference>
<feature type="transmembrane region" description="Helical" evidence="9">
    <location>
        <begin position="534"/>
        <end position="556"/>
    </location>
</feature>
<gene>
    <name evidence="11" type="ORF">TIFTF001_026448</name>
</gene>
<reference evidence="11" key="1">
    <citation type="submission" date="2023-07" db="EMBL/GenBank/DDBJ databases">
        <title>draft genome sequence of fig (Ficus carica).</title>
        <authorList>
            <person name="Takahashi T."/>
            <person name="Nishimura K."/>
        </authorList>
    </citation>
    <scope>NUCLEOTIDE SEQUENCE</scope>
</reference>
<dbReference type="AlphaFoldDB" id="A0AA88IY29"/>
<dbReference type="EMBL" id="BTGU01000069">
    <property type="protein sequence ID" value="GMN57335.1"/>
    <property type="molecule type" value="Genomic_DNA"/>
</dbReference>
<feature type="transmembrane region" description="Helical" evidence="9">
    <location>
        <begin position="471"/>
        <end position="496"/>
    </location>
</feature>
<feature type="transmembrane region" description="Helical" evidence="9">
    <location>
        <begin position="396"/>
        <end position="417"/>
    </location>
</feature>
<dbReference type="Pfam" id="PF01061">
    <property type="entry name" value="ABC2_membrane"/>
    <property type="match status" value="1"/>
</dbReference>
<keyword evidence="6 9" id="KW-1133">Transmembrane helix</keyword>